<feature type="transmembrane region" description="Helical" evidence="1">
    <location>
        <begin position="151"/>
        <end position="174"/>
    </location>
</feature>
<feature type="transmembrane region" description="Helical" evidence="1">
    <location>
        <begin position="14"/>
        <end position="35"/>
    </location>
</feature>
<organism evidence="2 3">
    <name type="scientific">Xylocopilactobacillus apicola</name>
    <dbReference type="NCBI Taxonomy" id="2932184"/>
    <lineage>
        <taxon>Bacteria</taxon>
        <taxon>Bacillati</taxon>
        <taxon>Bacillota</taxon>
        <taxon>Bacilli</taxon>
        <taxon>Lactobacillales</taxon>
        <taxon>Lactobacillaceae</taxon>
        <taxon>Xylocopilactobacillus</taxon>
    </lineage>
</organism>
<protein>
    <submittedName>
        <fullName evidence="2">Membrane protein</fullName>
    </submittedName>
</protein>
<reference evidence="2 3" key="1">
    <citation type="journal article" date="2023" name="Microbiol. Spectr.">
        <title>Symbiosis of Carpenter Bees with Uncharacterized Lactic Acid Bacteria Showing NAD Auxotrophy.</title>
        <authorList>
            <person name="Kawasaki S."/>
            <person name="Ozawa K."/>
            <person name="Mori T."/>
            <person name="Yamamoto A."/>
            <person name="Ito M."/>
            <person name="Ohkuma M."/>
            <person name="Sakamoto M."/>
            <person name="Matsutani M."/>
        </authorList>
    </citation>
    <scope>NUCLEOTIDE SEQUENCE [LARGE SCALE GENOMIC DNA]</scope>
    <source>
        <strain evidence="2 3">XA3</strain>
    </source>
</reference>
<dbReference type="EMBL" id="AP026802">
    <property type="protein sequence ID" value="BDR59132.1"/>
    <property type="molecule type" value="Genomic_DNA"/>
</dbReference>
<proteinExistence type="predicted"/>
<evidence type="ECO:0000313" key="3">
    <source>
        <dbReference type="Proteomes" id="UP001321861"/>
    </source>
</evidence>
<dbReference type="Proteomes" id="UP001321861">
    <property type="component" value="Chromosome"/>
</dbReference>
<sequence>MIKFEIKKLIQNKAALGGVLVALLIFYGLFFVFFFESQVSIPARGINSREAIKLNQKIAEDHSGSLTDKRISQIIDFRVKTANNEFHKNQFMDVFSWNVVETFLPKKDHDKFYGVDRVSRKGIKFLSVNDLGTKVPPSELRIGNFKPWDELFRVMSGSAILIAIMSIYLCAAVFSGDSSKNLLPLLLTTKYGRTKQTRAKLCAVWIIATVIFAVTEIITIGVFANYFSFSGWNTSVQLNFEWHIFDFPIKMNFLQLLLWSLLFQYLGILFTVFLTAFISSYTQNPSTSLAVSLLIFFVPWLLKQVFKSGTGYQLLGFFPLINGSVKGMMTRLNSPGELIFNHININVASIIFVMVLVSVLSCFAIYRRMKAKGTN</sequence>
<dbReference type="GO" id="GO:0140359">
    <property type="term" value="F:ABC-type transporter activity"/>
    <property type="evidence" value="ECO:0007669"/>
    <property type="project" value="InterPro"/>
</dbReference>
<evidence type="ECO:0000256" key="1">
    <source>
        <dbReference type="SAM" id="Phobius"/>
    </source>
</evidence>
<dbReference type="GO" id="GO:0005886">
    <property type="term" value="C:plasma membrane"/>
    <property type="evidence" value="ECO:0007669"/>
    <property type="project" value="UniProtKB-SubCell"/>
</dbReference>
<dbReference type="PANTHER" id="PTHR37305:SF1">
    <property type="entry name" value="MEMBRANE PROTEIN"/>
    <property type="match status" value="1"/>
</dbReference>
<evidence type="ECO:0000313" key="2">
    <source>
        <dbReference type="EMBL" id="BDR59132.1"/>
    </source>
</evidence>
<dbReference type="Pfam" id="PF12679">
    <property type="entry name" value="ABC2_membrane_2"/>
    <property type="match status" value="1"/>
</dbReference>
<keyword evidence="1" id="KW-0472">Membrane</keyword>
<dbReference type="KEGG" id="xap:XA3_15730"/>
<feature type="transmembrane region" description="Helical" evidence="1">
    <location>
        <begin position="285"/>
        <end position="302"/>
    </location>
</feature>
<dbReference type="PANTHER" id="PTHR37305">
    <property type="entry name" value="INTEGRAL MEMBRANE PROTEIN-RELATED"/>
    <property type="match status" value="1"/>
</dbReference>
<gene>
    <name evidence="2" type="ORF">XA3_15730</name>
</gene>
<accession>A0AAU9DE45</accession>
<keyword evidence="3" id="KW-1185">Reference proteome</keyword>
<dbReference type="RefSeq" id="WP_317634941.1">
    <property type="nucleotide sequence ID" value="NZ_AP026802.1"/>
</dbReference>
<feature type="transmembrane region" description="Helical" evidence="1">
    <location>
        <begin position="345"/>
        <end position="366"/>
    </location>
</feature>
<keyword evidence="1" id="KW-1133">Transmembrane helix</keyword>
<dbReference type="AlphaFoldDB" id="A0AAU9DE45"/>
<keyword evidence="1" id="KW-0812">Transmembrane</keyword>
<feature type="transmembrane region" description="Helical" evidence="1">
    <location>
        <begin position="203"/>
        <end position="227"/>
    </location>
</feature>
<name>A0AAU9DE45_9LACO</name>
<feature type="transmembrane region" description="Helical" evidence="1">
    <location>
        <begin position="256"/>
        <end position="279"/>
    </location>
</feature>